<evidence type="ECO:0000256" key="6">
    <source>
        <dbReference type="ARBA" id="ARBA00023295"/>
    </source>
</evidence>
<dbReference type="SUPFAM" id="SSF51445">
    <property type="entry name" value="(Trans)glycosidases"/>
    <property type="match status" value="1"/>
</dbReference>
<evidence type="ECO:0000256" key="1">
    <source>
        <dbReference type="ARBA" id="ARBA00004514"/>
    </source>
</evidence>
<dbReference type="InterPro" id="IPR057882">
    <property type="entry name" value="ENGase_C"/>
</dbReference>
<dbReference type="InterPro" id="IPR032979">
    <property type="entry name" value="ENGase"/>
</dbReference>
<comment type="similarity">
    <text evidence="2">Belongs to the glycosyl hydrolase 85 family.</text>
</comment>
<keyword evidence="4" id="KW-0963">Cytoplasm</keyword>
<evidence type="ECO:0000259" key="10">
    <source>
        <dbReference type="Pfam" id="PF25529"/>
    </source>
</evidence>
<dbReference type="EMBL" id="JADCNL010000003">
    <property type="protein sequence ID" value="KAG0487963.1"/>
    <property type="molecule type" value="Genomic_DNA"/>
</dbReference>
<dbReference type="OrthoDB" id="1974685at2759"/>
<evidence type="ECO:0000256" key="2">
    <source>
        <dbReference type="ARBA" id="ARBA00007849"/>
    </source>
</evidence>
<dbReference type="InterPro" id="IPR005201">
    <property type="entry name" value="TIM_ENGase"/>
</dbReference>
<dbReference type="FunFam" id="3.20.20.80:FF:000043">
    <property type="entry name" value="cytosolic endo-beta-N-acetylglucosaminidase"/>
    <property type="match status" value="1"/>
</dbReference>
<feature type="domain" description="Cytosolic endo-beta-N-acetylglucosaminidase TIM barrel" evidence="9">
    <location>
        <begin position="68"/>
        <end position="341"/>
    </location>
</feature>
<dbReference type="Gene3D" id="3.20.20.80">
    <property type="entry name" value="Glycosidases"/>
    <property type="match status" value="1"/>
</dbReference>
<dbReference type="InterPro" id="IPR017853">
    <property type="entry name" value="GH"/>
</dbReference>
<dbReference type="AlphaFoldDB" id="A0A835RCM8"/>
<comment type="catalytic activity">
    <reaction evidence="7">
        <text>an N(4)-(oligosaccharide-(1-&gt;3)-[oligosaccharide-(1-&gt;6)]-beta-D-Man-(1-&gt;4)-beta-D-GlcNAc-(1-&gt;4)-alpha-D-GlcNAc)-L-asparaginyl-[protein] + H2O = an oligosaccharide-(1-&gt;3)-[oligosaccharide-(1-&gt;6)]-beta-D-Man-(1-&gt;4)-D-GlcNAc + N(4)-(N-acetyl-beta-D-glucosaminyl)-L-asparaginyl-[protein]</text>
        <dbReference type="Rhea" id="RHEA:73067"/>
        <dbReference type="Rhea" id="RHEA-COMP:12603"/>
        <dbReference type="Rhea" id="RHEA-COMP:18176"/>
        <dbReference type="ChEBI" id="CHEBI:15377"/>
        <dbReference type="ChEBI" id="CHEBI:132248"/>
        <dbReference type="ChEBI" id="CHEBI:192714"/>
        <dbReference type="ChEBI" id="CHEBI:192715"/>
        <dbReference type="EC" id="3.2.1.96"/>
    </reaction>
</comment>
<keyword evidence="5" id="KW-0378">Hydrolase</keyword>
<sequence>MSAPCDPTMPSVPISYPITDLETLLSRSYFDSFHYPFNISSVPLPAASVKMPHRQRMLVCHDFKGGYTDDDKWIQGGANAGAYAIWHWHLIDIFVYFSHNLVTLPPPGWINAAHTHGVKVLGTFITEWEKGREICNTLLSTVESARTYAERLAELANKLGFDGWLINMEVKLDPQQTINLKEFVSHLTQSIHNVVPGSLVIWYDSVTIDGDLKYQNQLNEKNKPFFDVSDGIFCNYCWKENFPEDSSTVAGDRRFDVYMGIDVWGRGTYGGGQWTTNVALDVLKKDDVSAAVFAPGWVYETGQGPDFQTAQNRWWRLVEQSWGVVQKYPKALPFYSDFNQVKSDGKSLMGLKLTLSSTKEGTKEALLLPDVALHPAQLINKFDSIILAQRASNQDSSLCSNWCQYESTIVLNDSTLTEVGLLCYLNNSDVVKNSTSHEATIDESTYKASLGRVHIRVAGVCTEFPPADKWFIDGKNISWIWKDEGTRTVSLTIRWGLDAGLASSSFVLYNIYVQKISGGEDNLGCNTSTTPEFVGTARTAIYYISALEVPIGVSCLKFIIQVCAIDGTFMDLDKSPSYHLFVEGL</sequence>
<evidence type="ECO:0000256" key="4">
    <source>
        <dbReference type="ARBA" id="ARBA00022490"/>
    </source>
</evidence>
<dbReference type="PANTHER" id="PTHR13246:SF1">
    <property type="entry name" value="CYTOSOLIC ENDO-BETA-N-ACETYLGLUCOSAMINIDASE"/>
    <property type="match status" value="1"/>
</dbReference>
<dbReference type="GO" id="GO:0033925">
    <property type="term" value="F:mannosyl-glycoprotein endo-beta-N-acetylglucosaminidase activity"/>
    <property type="evidence" value="ECO:0007669"/>
    <property type="project" value="UniProtKB-EC"/>
</dbReference>
<reference evidence="11 12" key="1">
    <citation type="journal article" date="2020" name="Nat. Food">
        <title>A phased Vanilla planifolia genome enables genetic improvement of flavour and production.</title>
        <authorList>
            <person name="Hasing T."/>
            <person name="Tang H."/>
            <person name="Brym M."/>
            <person name="Khazi F."/>
            <person name="Huang T."/>
            <person name="Chambers A.H."/>
        </authorList>
    </citation>
    <scope>NUCLEOTIDE SEQUENCE [LARGE SCALE GENOMIC DNA]</scope>
    <source>
        <tissue evidence="11">Leaf</tissue>
    </source>
</reference>
<evidence type="ECO:0000313" key="12">
    <source>
        <dbReference type="Proteomes" id="UP000636800"/>
    </source>
</evidence>
<dbReference type="GO" id="GO:0005829">
    <property type="term" value="C:cytosol"/>
    <property type="evidence" value="ECO:0007669"/>
    <property type="project" value="UniProtKB-SubCell"/>
</dbReference>
<comment type="function">
    <text evidence="8">Endoglycosidase that releases N-glycans from glycoproteins by cleaving the beta-1,4-glycosidic bond in the N,N'-diacetylchitobiose core. Involved in the production of high-mannose type N-glycans during plant development and fruit maturation.</text>
</comment>
<comment type="subcellular location">
    <subcellularLocation>
        <location evidence="1">Cytoplasm</location>
        <location evidence="1">Cytosol</location>
    </subcellularLocation>
</comment>
<dbReference type="Pfam" id="PF25529">
    <property type="entry name" value="Ig_ENGASE1_C"/>
    <property type="match status" value="1"/>
</dbReference>
<evidence type="ECO:0000256" key="3">
    <source>
        <dbReference type="ARBA" id="ARBA00012566"/>
    </source>
</evidence>
<organism evidence="11 12">
    <name type="scientific">Vanilla planifolia</name>
    <name type="common">Vanilla</name>
    <dbReference type="NCBI Taxonomy" id="51239"/>
    <lineage>
        <taxon>Eukaryota</taxon>
        <taxon>Viridiplantae</taxon>
        <taxon>Streptophyta</taxon>
        <taxon>Embryophyta</taxon>
        <taxon>Tracheophyta</taxon>
        <taxon>Spermatophyta</taxon>
        <taxon>Magnoliopsida</taxon>
        <taxon>Liliopsida</taxon>
        <taxon>Asparagales</taxon>
        <taxon>Orchidaceae</taxon>
        <taxon>Vanilloideae</taxon>
        <taxon>Vanilleae</taxon>
        <taxon>Vanilla</taxon>
    </lineage>
</organism>
<evidence type="ECO:0000259" key="9">
    <source>
        <dbReference type="Pfam" id="PF03644"/>
    </source>
</evidence>
<evidence type="ECO:0000256" key="7">
    <source>
        <dbReference type="ARBA" id="ARBA00034414"/>
    </source>
</evidence>
<gene>
    <name evidence="11" type="ORF">HPP92_006774</name>
</gene>
<proteinExistence type="inferred from homology"/>
<dbReference type="EC" id="3.2.1.96" evidence="3"/>
<evidence type="ECO:0000313" key="11">
    <source>
        <dbReference type="EMBL" id="KAG0487963.1"/>
    </source>
</evidence>
<dbReference type="GO" id="GO:0006491">
    <property type="term" value="P:N-glycan processing"/>
    <property type="evidence" value="ECO:0007669"/>
    <property type="project" value="UniProtKB-ARBA"/>
</dbReference>
<comment type="caution">
    <text evidence="11">The sequence shown here is derived from an EMBL/GenBank/DDBJ whole genome shotgun (WGS) entry which is preliminary data.</text>
</comment>
<dbReference type="CDD" id="cd06547">
    <property type="entry name" value="GH85_ENGase"/>
    <property type="match status" value="1"/>
</dbReference>
<dbReference type="Pfam" id="PF03644">
    <property type="entry name" value="Glyco_hydro_85"/>
    <property type="match status" value="1"/>
</dbReference>
<evidence type="ECO:0000256" key="5">
    <source>
        <dbReference type="ARBA" id="ARBA00022801"/>
    </source>
</evidence>
<feature type="domain" description="Cytosolic endo-beta-N-acetylglucosaminidase C-terminal" evidence="10">
    <location>
        <begin position="463"/>
        <end position="582"/>
    </location>
</feature>
<protein>
    <recommendedName>
        <fullName evidence="3">mannosyl-glycoprotein endo-beta-N-acetylglucosaminidase</fullName>
        <ecNumber evidence="3">3.2.1.96</ecNumber>
    </recommendedName>
</protein>
<name>A0A835RCM8_VANPL</name>
<accession>A0A835RCM8</accession>
<keyword evidence="6" id="KW-0326">Glycosidase</keyword>
<keyword evidence="12" id="KW-1185">Reference proteome</keyword>
<evidence type="ECO:0000256" key="8">
    <source>
        <dbReference type="ARBA" id="ARBA00060018"/>
    </source>
</evidence>
<dbReference type="Proteomes" id="UP000636800">
    <property type="component" value="Chromosome 3"/>
</dbReference>
<dbReference type="PANTHER" id="PTHR13246">
    <property type="entry name" value="ENDO BETA N-ACETYLGLUCOSAMINIDASE"/>
    <property type="match status" value="1"/>
</dbReference>